<evidence type="ECO:0000313" key="2">
    <source>
        <dbReference type="EMBL" id="KAK7438475.1"/>
    </source>
</evidence>
<accession>A0ABR1IUN7</accession>
<evidence type="ECO:0000259" key="1">
    <source>
        <dbReference type="Pfam" id="PF00646"/>
    </source>
</evidence>
<dbReference type="InterPro" id="IPR001810">
    <property type="entry name" value="F-box_dom"/>
</dbReference>
<keyword evidence="3" id="KW-1185">Reference proteome</keyword>
<protein>
    <recommendedName>
        <fullName evidence="1">F-box domain-containing protein</fullName>
    </recommendedName>
</protein>
<comment type="caution">
    <text evidence="2">The sequence shown here is derived from an EMBL/GenBank/DDBJ whole genome shotgun (WGS) entry which is preliminary data.</text>
</comment>
<reference evidence="2 3" key="1">
    <citation type="submission" date="2024-01" db="EMBL/GenBank/DDBJ databases">
        <title>A draft genome for the cacao thread blight pathogen Marasmiellus scandens.</title>
        <authorList>
            <person name="Baruah I.K."/>
            <person name="Leung J."/>
            <person name="Bukari Y."/>
            <person name="Amoako-Attah I."/>
            <person name="Meinhardt L.W."/>
            <person name="Bailey B.A."/>
            <person name="Cohen S.P."/>
        </authorList>
    </citation>
    <scope>NUCLEOTIDE SEQUENCE [LARGE SCALE GENOMIC DNA]</scope>
    <source>
        <strain evidence="2 3">GH-19</strain>
    </source>
</reference>
<evidence type="ECO:0000313" key="3">
    <source>
        <dbReference type="Proteomes" id="UP001498398"/>
    </source>
</evidence>
<name>A0ABR1IUN7_9AGAR</name>
<dbReference type="Pfam" id="PF00646">
    <property type="entry name" value="F-box"/>
    <property type="match status" value="1"/>
</dbReference>
<dbReference type="InterPro" id="IPR032675">
    <property type="entry name" value="LRR_dom_sf"/>
</dbReference>
<organism evidence="2 3">
    <name type="scientific">Marasmiellus scandens</name>
    <dbReference type="NCBI Taxonomy" id="2682957"/>
    <lineage>
        <taxon>Eukaryota</taxon>
        <taxon>Fungi</taxon>
        <taxon>Dikarya</taxon>
        <taxon>Basidiomycota</taxon>
        <taxon>Agaricomycotina</taxon>
        <taxon>Agaricomycetes</taxon>
        <taxon>Agaricomycetidae</taxon>
        <taxon>Agaricales</taxon>
        <taxon>Marasmiineae</taxon>
        <taxon>Omphalotaceae</taxon>
        <taxon>Marasmiellus</taxon>
    </lineage>
</organism>
<gene>
    <name evidence="2" type="ORF">VKT23_018090</name>
</gene>
<dbReference type="Proteomes" id="UP001498398">
    <property type="component" value="Unassembled WGS sequence"/>
</dbReference>
<feature type="domain" description="F-box" evidence="1">
    <location>
        <begin position="9"/>
        <end position="42"/>
    </location>
</feature>
<dbReference type="SUPFAM" id="SSF52047">
    <property type="entry name" value="RNI-like"/>
    <property type="match status" value="1"/>
</dbReference>
<sequence>MHNIFTVAELLRLILENLGRGDLVKCALVCQGWSEIALDLICYEVHDLGKFAGLLAPIKVINPGWVQTYVFEPLPDPEAWSQFQSRYGRRVRALRHEFSSLVDYTSLLEAMTQVNSSPLPLFPNLHTLRWNASMTHEFHAVIPLLHSGMRHCSFTSRYHDQYDPGVPRLMRALQSCTPSLVSLEMNFFPEPQLLEPMAKLIGSLGPLVHIKIPGFRDSSQILSSIKRPSAVKSLEFLSYSSTKDGSLTFRSFHLSAHDMFVNHTGAGNVFPNLEYLNASVRDLAALHPFFQGSTSLQHLRAVRIASNMHDMATKLSILDFLHTLVQSCPAVVEIRLEVGHATDPSHDAITLQDLQVLLHYAQIKVFQLRTPYVLSLSDGDFQQIGLAWPQLEEFDLLHHRFLYSRDKTLSLWAIFVLTRLCPNLRHVRLPFNTRAFETPMFDPASLPHRFRIPGVKIAQLDSLQIGEGVFLSGDEFMLPATLAQLCGPRCKVGFQLSHFLPLAQTHFPDINWSNVLKKVPRFSQLHSTMRQYEGRVIALKQEIVKNDTDSVTHDLPMVALLIMFTFQLLYCQFLVWYWQHEPSAIQICSRVLPLWVARRFKLRNKYVSRY</sequence>
<dbReference type="Gene3D" id="3.80.10.10">
    <property type="entry name" value="Ribonuclease Inhibitor"/>
    <property type="match status" value="1"/>
</dbReference>
<proteinExistence type="predicted"/>
<dbReference type="CDD" id="cd09917">
    <property type="entry name" value="F-box_SF"/>
    <property type="match status" value="1"/>
</dbReference>
<dbReference type="EMBL" id="JBANRG010000079">
    <property type="protein sequence ID" value="KAK7438475.1"/>
    <property type="molecule type" value="Genomic_DNA"/>
</dbReference>